<proteinExistence type="predicted"/>
<evidence type="ECO:0000256" key="2">
    <source>
        <dbReference type="ARBA" id="ARBA00023043"/>
    </source>
</evidence>
<name>A0A4Z1SSZ5_GIAMU</name>
<dbReference type="EMBL" id="VDLU01000002">
    <property type="protein sequence ID" value="TNJ29004.1"/>
    <property type="molecule type" value="Genomic_DNA"/>
</dbReference>
<sequence>MCFCTRPKKHDYSWFAACQAGRLDEVKTKLGRMRTQRDNRPSGVGIYPGFTGLLYACLNGRIEVAQLLLEHEFAEYATEQADITLYGTSGSRTYTVTAGTTPLMLAILEGHMQIAMLFLDFATQNPDKIEQILCVRNQQGHCALMCLCMIQQSGLVEFLKKSSELVLRYEIELVSADGCTALQIAALYGRNFLLDSIFKVMFVREINSLDDMRLRIKFVTALLQRDNNNHDIFYHANDMQRGTAYNAEDSSKRTCSIIVLPVMQDVVKWILANPVEEAKAQLSSPLSRNNNTLMKHPLSSDLLVGMQPKDFQQNFCETKDLEVLEQANRIDCYRNYCQILKIEQNERLITQAKAYIVNGKFVGPEAQKFGQARDATAGVSKHRRDESELSGDTTNDSVRPPSVFMRMNQDGVLIIDNENGEERLALGVSNVDAPFDENFDEN</sequence>
<dbReference type="OrthoDB" id="194358at2759"/>
<evidence type="ECO:0000313" key="5">
    <source>
        <dbReference type="Proteomes" id="UP000315496"/>
    </source>
</evidence>
<dbReference type="AlphaFoldDB" id="A0A4Z1SSZ5"/>
<dbReference type="SUPFAM" id="SSF48403">
    <property type="entry name" value="Ankyrin repeat"/>
    <property type="match status" value="1"/>
</dbReference>
<keyword evidence="5" id="KW-1185">Reference proteome</keyword>
<dbReference type="Proteomes" id="UP000315496">
    <property type="component" value="Chromosome 2"/>
</dbReference>
<dbReference type="Pfam" id="PF12796">
    <property type="entry name" value="Ank_2"/>
    <property type="match status" value="1"/>
</dbReference>
<dbReference type="InterPro" id="IPR036770">
    <property type="entry name" value="Ankyrin_rpt-contain_sf"/>
</dbReference>
<dbReference type="PANTHER" id="PTHR24166">
    <property type="entry name" value="ROLLING PEBBLES, ISOFORM B"/>
    <property type="match status" value="1"/>
</dbReference>
<comment type="caution">
    <text evidence="4">The sequence shown here is derived from an EMBL/GenBank/DDBJ whole genome shotgun (WGS) entry which is preliminary data.</text>
</comment>
<dbReference type="Gene3D" id="1.25.40.20">
    <property type="entry name" value="Ankyrin repeat-containing domain"/>
    <property type="match status" value="1"/>
</dbReference>
<gene>
    <name evidence="4" type="ORF">GMRT_11823</name>
</gene>
<evidence type="ECO:0000313" key="4">
    <source>
        <dbReference type="EMBL" id="TNJ29004.1"/>
    </source>
</evidence>
<accession>A0A4Z1SSZ5</accession>
<feature type="region of interest" description="Disordered" evidence="3">
    <location>
        <begin position="372"/>
        <end position="402"/>
    </location>
</feature>
<reference evidence="4 5" key="1">
    <citation type="submission" date="2019-05" db="EMBL/GenBank/DDBJ databases">
        <title>The compact genome of Giardia muris reveals important steps in the evolution of intestinal protozoan parasites.</title>
        <authorList>
            <person name="Xu F."/>
            <person name="Jimenez-Gonzalez A."/>
            <person name="Einarsson E."/>
            <person name="Astvaldsson A."/>
            <person name="Peirasmaki D."/>
            <person name="Eckmann L."/>
            <person name="Andersson J.O."/>
            <person name="Svard S.G."/>
            <person name="Jerlstrom-Hultqvist J."/>
        </authorList>
    </citation>
    <scope>NUCLEOTIDE SEQUENCE [LARGE SCALE GENOMIC DNA]</scope>
    <source>
        <strain evidence="4 5">Roberts-Thomson</strain>
    </source>
</reference>
<protein>
    <submittedName>
        <fullName evidence="4">Ankyrin repeat protein 1</fullName>
    </submittedName>
</protein>
<dbReference type="SMART" id="SM00248">
    <property type="entry name" value="ANK"/>
    <property type="match status" value="3"/>
</dbReference>
<dbReference type="PANTHER" id="PTHR24166:SF48">
    <property type="entry name" value="PROTEIN VAPYRIN"/>
    <property type="match status" value="1"/>
</dbReference>
<evidence type="ECO:0000256" key="3">
    <source>
        <dbReference type="SAM" id="MobiDB-lite"/>
    </source>
</evidence>
<dbReference type="VEuPathDB" id="GiardiaDB:GMRT_11823"/>
<dbReference type="InterPro" id="IPR002110">
    <property type="entry name" value="Ankyrin_rpt"/>
</dbReference>
<keyword evidence="1" id="KW-0677">Repeat</keyword>
<evidence type="ECO:0000256" key="1">
    <source>
        <dbReference type="ARBA" id="ARBA00022737"/>
    </source>
</evidence>
<keyword evidence="2" id="KW-0040">ANK repeat</keyword>
<organism evidence="4 5">
    <name type="scientific">Giardia muris</name>
    <dbReference type="NCBI Taxonomy" id="5742"/>
    <lineage>
        <taxon>Eukaryota</taxon>
        <taxon>Metamonada</taxon>
        <taxon>Diplomonadida</taxon>
        <taxon>Hexamitidae</taxon>
        <taxon>Giardiinae</taxon>
        <taxon>Giardia</taxon>
    </lineage>
</organism>
<dbReference type="InterPro" id="IPR050889">
    <property type="entry name" value="Dendritic_Spine_Reg/Scaffold"/>
</dbReference>